<keyword evidence="3" id="KW-1185">Reference proteome</keyword>
<dbReference type="PANTHER" id="PTHR37610">
    <property type="entry name" value="CCHC-TYPE DOMAIN-CONTAINING PROTEIN"/>
    <property type="match status" value="1"/>
</dbReference>
<dbReference type="OrthoDB" id="5544992at2759"/>
<evidence type="ECO:0000313" key="4">
    <source>
        <dbReference type="RefSeq" id="XP_020554484.1"/>
    </source>
</evidence>
<dbReference type="Proteomes" id="UP000504604">
    <property type="component" value="Linkage group LG14"/>
</dbReference>
<dbReference type="Pfam" id="PF22936">
    <property type="entry name" value="Pol_BBD"/>
    <property type="match status" value="1"/>
</dbReference>
<proteinExistence type="predicted"/>
<accession>A0A8M8VE17</accession>
<dbReference type="AlphaFoldDB" id="A0A8M8VE17"/>
<feature type="domain" description="Retrovirus-related Pol polyprotein from transposon TNT 1-94-like beta-barrel" evidence="2">
    <location>
        <begin position="322"/>
        <end position="385"/>
    </location>
</feature>
<evidence type="ECO:0000259" key="2">
    <source>
        <dbReference type="Pfam" id="PF22936"/>
    </source>
</evidence>
<dbReference type="PANTHER" id="PTHR37610:SF40">
    <property type="entry name" value="OS01G0909600 PROTEIN"/>
    <property type="match status" value="1"/>
</dbReference>
<evidence type="ECO:0000259" key="1">
    <source>
        <dbReference type="Pfam" id="PF14244"/>
    </source>
</evidence>
<evidence type="ECO:0000313" key="3">
    <source>
        <dbReference type="Proteomes" id="UP000504604"/>
    </source>
</evidence>
<sequence length="451" mass="50763">MEYSTSIGHDATSSGVSEPEFMQLQSSDHPGMVMVSALFTGNNYFAWSRAIKRALTAKMKLDFIEGTAIRPPVNSDEFKRWNRIDSMVTTWVLNCMTKELAESFMYVGSSRELWIELEARYGERCTCNVNKAVDDLNASNHLMQFLVGLNPIYEQARSQILLLEPLPTVTKAYSMLLRMEKQMQVNISNVDNGAAFQARGQNYRKKNFADKKTMVCDHCQKAGHTRDSCFKLLGVPDWYRDMTEQRKKAGGRGKGFIAQMTDEASLTMDESKHSNLADLVRMEMKKYMKEEIPLDPLKINYAQLDNFAGSSAISASDLSSSWIIDSGATHHICADFKLFHSYTKLTNPMIIHLPNGHSQSVSHIGSLHLCSEIELTQVLHIPSFSDQKTNRVLATAHLIRNLYILESVSVPTKPASLTCTPYSCIADLNQSDLWHQRLGHLSHNSIKHIGA</sequence>
<gene>
    <name evidence="4" type="primary">LOC110013112</name>
</gene>
<dbReference type="Pfam" id="PF14244">
    <property type="entry name" value="Retrotran_gag_3"/>
    <property type="match status" value="1"/>
</dbReference>
<dbReference type="KEGG" id="sind:110013112"/>
<dbReference type="RefSeq" id="XP_020554484.1">
    <property type="nucleotide sequence ID" value="XM_020698825.1"/>
</dbReference>
<protein>
    <submittedName>
        <fullName evidence="4">Uncharacterized protein LOC110013112</fullName>
    </submittedName>
</protein>
<dbReference type="InterPro" id="IPR029472">
    <property type="entry name" value="Copia-like_N"/>
</dbReference>
<feature type="domain" description="Retrotransposon Copia-like N-terminal" evidence="1">
    <location>
        <begin position="26"/>
        <end position="72"/>
    </location>
</feature>
<organism evidence="3 4">
    <name type="scientific">Sesamum indicum</name>
    <name type="common">Oriental sesame</name>
    <name type="synonym">Sesamum orientale</name>
    <dbReference type="NCBI Taxonomy" id="4182"/>
    <lineage>
        <taxon>Eukaryota</taxon>
        <taxon>Viridiplantae</taxon>
        <taxon>Streptophyta</taxon>
        <taxon>Embryophyta</taxon>
        <taxon>Tracheophyta</taxon>
        <taxon>Spermatophyta</taxon>
        <taxon>Magnoliopsida</taxon>
        <taxon>eudicotyledons</taxon>
        <taxon>Gunneridae</taxon>
        <taxon>Pentapetalae</taxon>
        <taxon>asterids</taxon>
        <taxon>lamiids</taxon>
        <taxon>Lamiales</taxon>
        <taxon>Pedaliaceae</taxon>
        <taxon>Sesamum</taxon>
    </lineage>
</organism>
<reference evidence="4" key="1">
    <citation type="submission" date="2025-08" db="UniProtKB">
        <authorList>
            <consortium name="RefSeq"/>
        </authorList>
    </citation>
    <scope>IDENTIFICATION</scope>
</reference>
<name>A0A8M8VE17_SESIN</name>
<dbReference type="GeneID" id="110013112"/>
<dbReference type="InterPro" id="IPR054722">
    <property type="entry name" value="PolX-like_BBD"/>
</dbReference>